<organism evidence="2">
    <name type="scientific">Cladocopium goreaui</name>
    <dbReference type="NCBI Taxonomy" id="2562237"/>
    <lineage>
        <taxon>Eukaryota</taxon>
        <taxon>Sar</taxon>
        <taxon>Alveolata</taxon>
        <taxon>Dinophyceae</taxon>
        <taxon>Suessiales</taxon>
        <taxon>Symbiodiniaceae</taxon>
        <taxon>Cladocopium</taxon>
    </lineage>
</organism>
<dbReference type="EMBL" id="CAMXCT030000108">
    <property type="protein sequence ID" value="CAL4761243.1"/>
    <property type="molecule type" value="Genomic_DNA"/>
</dbReference>
<feature type="region of interest" description="Disordered" evidence="1">
    <location>
        <begin position="160"/>
        <end position="662"/>
    </location>
</feature>
<feature type="compositionally biased region" description="Basic residues" evidence="1">
    <location>
        <begin position="464"/>
        <end position="474"/>
    </location>
</feature>
<proteinExistence type="predicted"/>
<dbReference type="EMBL" id="CAMXCT020000108">
    <property type="protein sequence ID" value="CAL1127306.1"/>
    <property type="molecule type" value="Genomic_DNA"/>
</dbReference>
<feature type="compositionally biased region" description="Basic and acidic residues" evidence="1">
    <location>
        <begin position="619"/>
        <end position="648"/>
    </location>
</feature>
<feature type="compositionally biased region" description="Basic and acidic residues" evidence="1">
    <location>
        <begin position="233"/>
        <end position="252"/>
    </location>
</feature>
<feature type="compositionally biased region" description="Acidic residues" evidence="1">
    <location>
        <begin position="539"/>
        <end position="554"/>
    </location>
</feature>
<feature type="compositionally biased region" description="Low complexity" evidence="1">
    <location>
        <begin position="506"/>
        <end position="525"/>
    </location>
</feature>
<feature type="compositionally biased region" description="Low complexity" evidence="1">
    <location>
        <begin position="207"/>
        <end position="219"/>
    </location>
</feature>
<feature type="compositionally biased region" description="Basic and acidic residues" evidence="1">
    <location>
        <begin position="403"/>
        <end position="440"/>
    </location>
</feature>
<dbReference type="EMBL" id="CAMXCT010000108">
    <property type="protein sequence ID" value="CAI3973931.1"/>
    <property type="molecule type" value="Genomic_DNA"/>
</dbReference>
<feature type="compositionally biased region" description="Basic and acidic residues" evidence="1">
    <location>
        <begin position="263"/>
        <end position="281"/>
    </location>
</feature>
<keyword evidence="4" id="KW-1185">Reference proteome</keyword>
<dbReference type="Proteomes" id="UP001152797">
    <property type="component" value="Unassembled WGS sequence"/>
</dbReference>
<evidence type="ECO:0000313" key="3">
    <source>
        <dbReference type="EMBL" id="CAL1127306.1"/>
    </source>
</evidence>
<protein>
    <submittedName>
        <fullName evidence="2">Uncharacterized protein</fullName>
    </submittedName>
</protein>
<feature type="compositionally biased region" description="Gly residues" evidence="1">
    <location>
        <begin position="485"/>
        <end position="495"/>
    </location>
</feature>
<comment type="caution">
    <text evidence="2">The sequence shown here is derived from an EMBL/GenBank/DDBJ whole genome shotgun (WGS) entry which is preliminary data.</text>
</comment>
<accession>A0A9P1BLH3</accession>
<reference evidence="2" key="1">
    <citation type="submission" date="2022-10" db="EMBL/GenBank/DDBJ databases">
        <authorList>
            <person name="Chen Y."/>
            <person name="Dougan E. K."/>
            <person name="Chan C."/>
            <person name="Rhodes N."/>
            <person name="Thang M."/>
        </authorList>
    </citation>
    <scope>NUCLEOTIDE SEQUENCE</scope>
</reference>
<feature type="compositionally biased region" description="Acidic residues" evidence="1">
    <location>
        <begin position="187"/>
        <end position="202"/>
    </location>
</feature>
<name>A0A9P1BLH3_9DINO</name>
<feature type="compositionally biased region" description="Acidic residues" evidence="1">
    <location>
        <begin position="169"/>
        <end position="180"/>
    </location>
</feature>
<evidence type="ECO:0000313" key="4">
    <source>
        <dbReference type="Proteomes" id="UP001152797"/>
    </source>
</evidence>
<sequence>MARSRDRRNTPAEVAKKGPPCDIKEVHKEWDNDDNIRNRLREGGTFLEPGTVVDAENIQNAVTNKNTLMPLLCRMSVLDRRPLPAVEDLRDEINETLTANKRVGQGEVKMIMESASTLKKLCSFLKMKCRRKEVSSEGDFQLLCLALDPMLQVEVDNVNAKRQSKEQVENENADEDEYNEEGAGQGEEGEEEEPLEVDEEVPVETGPPSEVVAVSAPAANGETGVGQSGNKENPGKEVKTAKDKPQEERTGDNQESGTNKAPKTKEENDANTDRKTRDENTAKQNPAQAGKEPSEGEKPLEGKETNDKAGQLEKNQKRREEIQARLAELQKLKEARVATTTAAGKQEPGLGSSSDDADTLPQDIRTVPVPHDKSPEWTSPELSAKTRRSKYQGVKTAEEEKESLEKVENKKNDGVLAHKQEPSQKVIEKKKEEATDKATESDAEEENFVRREDQLRMKPERGRGRGKGKGRGRGNAREKNAGPGSLRGKGRGGGNPKRNASGGSKPSGATAAPKTAKAKNNASKTGKAKQTDENQSEWWEQEWTEEWDHQDEEWAWGTYELESEQEPAASSRSKTKKPQKPKPKRATKSPRAAKKGETKADASNTDDAIETPPPKKKAKTETKTKTEENPKEKKKEKTSDKRKAKEEKDNADDQENAEVKPKKQRRLVVTNVQNGDECEQVSREAILEFCRQFKTRENKDHSEESKSEIKNKLHLDDSHCTYNIYWRRPAVGAHSLDGSTIQYFAYSENTSPWLYRAAAMMKAAELLASHMEEIIAEDQIAPESHLKDNWKICAWSDILKRAMKVADEV</sequence>
<evidence type="ECO:0000313" key="2">
    <source>
        <dbReference type="EMBL" id="CAI3973931.1"/>
    </source>
</evidence>
<feature type="compositionally biased region" description="Basic and acidic residues" evidence="1">
    <location>
        <begin position="292"/>
        <end position="336"/>
    </location>
</feature>
<dbReference type="AlphaFoldDB" id="A0A9P1BLH3"/>
<feature type="compositionally biased region" description="Basic residues" evidence="1">
    <location>
        <begin position="573"/>
        <end position="593"/>
    </location>
</feature>
<evidence type="ECO:0000256" key="1">
    <source>
        <dbReference type="SAM" id="MobiDB-lite"/>
    </source>
</evidence>
<reference evidence="3" key="2">
    <citation type="submission" date="2024-04" db="EMBL/GenBank/DDBJ databases">
        <authorList>
            <person name="Chen Y."/>
            <person name="Shah S."/>
            <person name="Dougan E. K."/>
            <person name="Thang M."/>
            <person name="Chan C."/>
        </authorList>
    </citation>
    <scope>NUCLEOTIDE SEQUENCE [LARGE SCALE GENOMIC DNA]</scope>
</reference>
<feature type="compositionally biased region" description="Basic and acidic residues" evidence="1">
    <location>
        <begin position="447"/>
        <end position="463"/>
    </location>
</feature>
<gene>
    <name evidence="2" type="ORF">C1SCF055_LOCUS2375</name>
</gene>